<proteinExistence type="predicted"/>
<gene>
    <name evidence="2" type="ORF">ISO4_02268</name>
</gene>
<accession>A0ABS0AHR5</accession>
<feature type="domain" description="Uracil-DNA glycosylase-like" evidence="1">
    <location>
        <begin position="8"/>
        <end position="163"/>
    </location>
</feature>
<dbReference type="SMART" id="SM00986">
    <property type="entry name" value="UDG"/>
    <property type="match status" value="1"/>
</dbReference>
<sequence length="169" mass="18650">MSYIHSFPPVSGPAADRLILGSMPGKASLAANQYYAHPRNLFWPIVETLFDIRADLPYAERCRQLAEQGVALWDVLRACTRSSSLDSDILEASIVPQDFEGFLRAHPRIGVIFFNGAKAESVWRRHVGPTLPADLAAIPTSRLPSTSPANASIPYPVKLRQWRAVTTPL</sequence>
<name>A0ABS0AHR5_9GAMM</name>
<dbReference type="SUPFAM" id="SSF52141">
    <property type="entry name" value="Uracil-DNA glycosylase-like"/>
    <property type="match status" value="1"/>
</dbReference>
<evidence type="ECO:0000313" key="3">
    <source>
        <dbReference type="Proteomes" id="UP000644441"/>
    </source>
</evidence>
<dbReference type="InterPro" id="IPR026353">
    <property type="entry name" value="Hypoxan-DNA_Glyclase"/>
</dbReference>
<dbReference type="Pfam" id="PF03167">
    <property type="entry name" value="UDG"/>
    <property type="match status" value="1"/>
</dbReference>
<dbReference type="EMBL" id="ARXR01000020">
    <property type="protein sequence ID" value="MBF5053666.1"/>
    <property type="molecule type" value="Genomic_DNA"/>
</dbReference>
<evidence type="ECO:0000259" key="1">
    <source>
        <dbReference type="SMART" id="SM00986"/>
    </source>
</evidence>
<dbReference type="InterPro" id="IPR005122">
    <property type="entry name" value="Uracil-DNA_glycosylase-like"/>
</dbReference>
<dbReference type="Proteomes" id="UP000644441">
    <property type="component" value="Unassembled WGS sequence"/>
</dbReference>
<organism evidence="2 3">
    <name type="scientific">Alloalcanivorax venustensis ISO4</name>
    <dbReference type="NCBI Taxonomy" id="1177184"/>
    <lineage>
        <taxon>Bacteria</taxon>
        <taxon>Pseudomonadati</taxon>
        <taxon>Pseudomonadota</taxon>
        <taxon>Gammaproteobacteria</taxon>
        <taxon>Oceanospirillales</taxon>
        <taxon>Alcanivoracaceae</taxon>
        <taxon>Alloalcanivorax</taxon>
    </lineage>
</organism>
<dbReference type="Gene3D" id="3.40.470.10">
    <property type="entry name" value="Uracil-DNA glycosylase-like domain"/>
    <property type="match status" value="1"/>
</dbReference>
<reference evidence="2 3" key="1">
    <citation type="submission" date="2012-09" db="EMBL/GenBank/DDBJ databases">
        <title>Genome Sequence of alkane-degrading Bacterium Alcanivorax venustensis ISO4.</title>
        <authorList>
            <person name="Lai Q."/>
            <person name="Shao Z."/>
        </authorList>
    </citation>
    <scope>NUCLEOTIDE SEQUENCE [LARGE SCALE GENOMIC DNA]</scope>
    <source>
        <strain evidence="2 3">ISO4</strain>
    </source>
</reference>
<dbReference type="CDD" id="cd10032">
    <property type="entry name" value="UDG-F6_HDG"/>
    <property type="match status" value="1"/>
</dbReference>
<keyword evidence="3" id="KW-1185">Reference proteome</keyword>
<protein>
    <submittedName>
        <fullName evidence="2">T/U mismatch-specific DNA glycosylase</fullName>
    </submittedName>
</protein>
<evidence type="ECO:0000313" key="2">
    <source>
        <dbReference type="EMBL" id="MBF5053666.1"/>
    </source>
</evidence>
<comment type="caution">
    <text evidence="2">The sequence shown here is derived from an EMBL/GenBank/DDBJ whole genome shotgun (WGS) entry which is preliminary data.</text>
</comment>
<dbReference type="SMART" id="SM00987">
    <property type="entry name" value="UreE_C"/>
    <property type="match status" value="1"/>
</dbReference>
<dbReference type="RefSeq" id="WP_194856313.1">
    <property type="nucleotide sequence ID" value="NZ_ARXR01000020.1"/>
</dbReference>
<dbReference type="InterPro" id="IPR036895">
    <property type="entry name" value="Uracil-DNA_glycosylase-like_sf"/>
</dbReference>
<dbReference type="NCBIfam" id="TIGR04274">
    <property type="entry name" value="hypoxanDNAglyco"/>
    <property type="match status" value="1"/>
</dbReference>